<protein>
    <submittedName>
        <fullName evidence="1">Uncharacterized protein</fullName>
    </submittedName>
</protein>
<evidence type="ECO:0000313" key="2">
    <source>
        <dbReference type="Proteomes" id="UP000237662"/>
    </source>
</evidence>
<evidence type="ECO:0000313" key="1">
    <source>
        <dbReference type="EMBL" id="PPK85072.1"/>
    </source>
</evidence>
<accession>A0A2S6I1L7</accession>
<comment type="caution">
    <text evidence="1">The sequence shown here is derived from an EMBL/GenBank/DDBJ whole genome shotgun (WGS) entry which is preliminary data.</text>
</comment>
<dbReference type="OrthoDB" id="1491135at2"/>
<dbReference type="Proteomes" id="UP000237662">
    <property type="component" value="Unassembled WGS sequence"/>
</dbReference>
<name>A0A2S6I1L7_9BACT</name>
<dbReference type="AlphaFoldDB" id="A0A2S6I1L7"/>
<gene>
    <name evidence="1" type="ORF">CLV84_1963</name>
</gene>
<keyword evidence="2" id="KW-1185">Reference proteome</keyword>
<dbReference type="PROSITE" id="PS51257">
    <property type="entry name" value="PROKAR_LIPOPROTEIN"/>
    <property type="match status" value="1"/>
</dbReference>
<dbReference type="EMBL" id="PTJC01000006">
    <property type="protein sequence ID" value="PPK85072.1"/>
    <property type="molecule type" value="Genomic_DNA"/>
</dbReference>
<sequence>MYRLIAFALLALVACQKEVPVPEGEGTRPGGGETPTVCRILETYVNVPTGYTDTSKVEVDTLSHTYSDDGRLLFAELSGSGTVTFHYNQARIDSASYRYPTYGINFKGIYRYDEEGRLAEVRYPNWYTSLRKKESRLEIDSFYYATDGQPTGMSTWAEVSDHITEGYLPVVEREFRYDQGGNIDTIIAKEYYSTPNFGWVANTRVTARAGFTDHRNLLYESPERDFYIPSLSPYLHEREESMVTDPWGNSKGGHVAEFIFTPAYIIPEGYYTWSRPYICF</sequence>
<proteinExistence type="predicted"/>
<organism evidence="1 2">
    <name type="scientific">Neolewinella xylanilytica</name>
    <dbReference type="NCBI Taxonomy" id="1514080"/>
    <lineage>
        <taxon>Bacteria</taxon>
        <taxon>Pseudomonadati</taxon>
        <taxon>Bacteroidota</taxon>
        <taxon>Saprospiria</taxon>
        <taxon>Saprospirales</taxon>
        <taxon>Lewinellaceae</taxon>
        <taxon>Neolewinella</taxon>
    </lineage>
</organism>
<reference evidence="1 2" key="1">
    <citation type="submission" date="2018-02" db="EMBL/GenBank/DDBJ databases">
        <title>Genomic Encyclopedia of Archaeal and Bacterial Type Strains, Phase II (KMG-II): from individual species to whole genera.</title>
        <authorList>
            <person name="Goeker M."/>
        </authorList>
    </citation>
    <scope>NUCLEOTIDE SEQUENCE [LARGE SCALE GENOMIC DNA]</scope>
    <source>
        <strain evidence="1 2">DSM 29526</strain>
    </source>
</reference>